<keyword evidence="2" id="KW-1185">Reference proteome</keyword>
<dbReference type="EMBL" id="CAJVPK010000492">
    <property type="protein sequence ID" value="CAG8517436.1"/>
    <property type="molecule type" value="Genomic_DNA"/>
</dbReference>
<dbReference type="OrthoDB" id="2436364at2759"/>
<evidence type="ECO:0000313" key="1">
    <source>
        <dbReference type="EMBL" id="CAG8517436.1"/>
    </source>
</evidence>
<dbReference type="AlphaFoldDB" id="A0A9N9F873"/>
<organism evidence="1 2">
    <name type="scientific">Diversispora eburnea</name>
    <dbReference type="NCBI Taxonomy" id="1213867"/>
    <lineage>
        <taxon>Eukaryota</taxon>
        <taxon>Fungi</taxon>
        <taxon>Fungi incertae sedis</taxon>
        <taxon>Mucoromycota</taxon>
        <taxon>Glomeromycotina</taxon>
        <taxon>Glomeromycetes</taxon>
        <taxon>Diversisporales</taxon>
        <taxon>Diversisporaceae</taxon>
        <taxon>Diversispora</taxon>
    </lineage>
</organism>
<evidence type="ECO:0000313" key="2">
    <source>
        <dbReference type="Proteomes" id="UP000789706"/>
    </source>
</evidence>
<proteinExistence type="predicted"/>
<sequence>MCYWKHQIVPDEASKEDINLSESEKFSCNLATILARDREVVAVNLKILSNNYKVYIAKNSAWSENDRKYIYEIKEYLELDYRLDKLKNDIIYSKNKSHIKSFLEFAKINVVNIDKAGSYVGSLMDITDCILLWPIKDFIPAQYEDFKKACLEDEEVRIECIDQNNGPGQEKWKLPDTFKKEFVSNTLFDLDQIIESGIEHFNSMISSDGESVINILMIDNIEFSDDFNKDNFY</sequence>
<gene>
    <name evidence="1" type="ORF">DEBURN_LOCUS5490</name>
</gene>
<reference evidence="1" key="1">
    <citation type="submission" date="2021-06" db="EMBL/GenBank/DDBJ databases">
        <authorList>
            <person name="Kallberg Y."/>
            <person name="Tangrot J."/>
            <person name="Rosling A."/>
        </authorList>
    </citation>
    <scope>NUCLEOTIDE SEQUENCE</scope>
    <source>
        <strain evidence="1">AZ414A</strain>
    </source>
</reference>
<comment type="caution">
    <text evidence="1">The sequence shown here is derived from an EMBL/GenBank/DDBJ whole genome shotgun (WGS) entry which is preliminary data.</text>
</comment>
<protein>
    <submittedName>
        <fullName evidence="1">9054_t:CDS:1</fullName>
    </submittedName>
</protein>
<name>A0A9N9F873_9GLOM</name>
<dbReference type="Proteomes" id="UP000789706">
    <property type="component" value="Unassembled WGS sequence"/>
</dbReference>
<accession>A0A9N9F873</accession>